<accession>A0A5B8Y4T9</accession>
<keyword evidence="4" id="KW-1185">Reference proteome</keyword>
<evidence type="ECO:0000256" key="1">
    <source>
        <dbReference type="SAM" id="Phobius"/>
    </source>
</evidence>
<dbReference type="Pfam" id="PF09413">
    <property type="entry name" value="DUF2007"/>
    <property type="match status" value="1"/>
</dbReference>
<dbReference type="Proteomes" id="UP000315995">
    <property type="component" value="Chromosome"/>
</dbReference>
<dbReference type="Gene3D" id="3.30.70.790">
    <property type="entry name" value="UreE, C-terminal domain"/>
    <property type="match status" value="1"/>
</dbReference>
<accession>A0A4Y6PTZ2</accession>
<keyword evidence="1" id="KW-1133">Transmembrane helix</keyword>
<keyword evidence="1" id="KW-0812">Transmembrane</keyword>
<keyword evidence="1" id="KW-0472">Membrane</keyword>
<reference evidence="3 4" key="1">
    <citation type="submission" date="2019-06" db="EMBL/GenBank/DDBJ databases">
        <title>Persicimonas caeni gen. nov., sp. nov., a predatory bacterium isolated from solar saltern.</title>
        <authorList>
            <person name="Wang S."/>
        </authorList>
    </citation>
    <scope>NUCLEOTIDE SEQUENCE [LARGE SCALE GENOMIC DNA]</scope>
    <source>
        <strain evidence="3 4">YN101</strain>
    </source>
</reference>
<dbReference type="RefSeq" id="WP_141198069.1">
    <property type="nucleotide sequence ID" value="NZ_CP041186.1"/>
</dbReference>
<evidence type="ECO:0000259" key="2">
    <source>
        <dbReference type="Pfam" id="PF09413"/>
    </source>
</evidence>
<dbReference type="EMBL" id="CP041186">
    <property type="protein sequence ID" value="QDG51589.1"/>
    <property type="molecule type" value="Genomic_DNA"/>
</dbReference>
<sequence>MSNSLITVATFSQPIEGHLVRARLETEGIPCFLADAHTISANWFYSNAIGGVKLQVRAADAQRARVLVEEELERHQSERDDIDWTAVDPDWTFDGSQADDDAHSCPSCGSTEVFYEKFSRPLIFLSILLLGIPVPFLSRRWSCRGCGRSWKMKLFR</sequence>
<gene>
    <name evidence="3" type="ORF">FIV42_12780</name>
</gene>
<feature type="domain" description="DUF2007" evidence="2">
    <location>
        <begin position="6"/>
        <end position="70"/>
    </location>
</feature>
<dbReference type="InterPro" id="IPR011322">
    <property type="entry name" value="N-reg_PII-like_a/b"/>
</dbReference>
<dbReference type="SUPFAM" id="SSF54913">
    <property type="entry name" value="GlnB-like"/>
    <property type="match status" value="1"/>
</dbReference>
<evidence type="ECO:0000313" key="3">
    <source>
        <dbReference type="EMBL" id="QDG51589.1"/>
    </source>
</evidence>
<feature type="transmembrane region" description="Helical" evidence="1">
    <location>
        <begin position="118"/>
        <end position="138"/>
    </location>
</feature>
<protein>
    <submittedName>
        <fullName evidence="3">DUF2007 domain-containing protein</fullName>
    </submittedName>
</protein>
<name>A0A4Y6PTZ2_PERCE</name>
<dbReference type="OrthoDB" id="8480302at2"/>
<evidence type="ECO:0000313" key="4">
    <source>
        <dbReference type="Proteomes" id="UP000315995"/>
    </source>
</evidence>
<dbReference type="InterPro" id="IPR018551">
    <property type="entry name" value="DUF2007"/>
</dbReference>
<proteinExistence type="predicted"/>
<dbReference type="AlphaFoldDB" id="A0A4Y6PTZ2"/>
<organism evidence="3 4">
    <name type="scientific">Persicimonas caeni</name>
    <dbReference type="NCBI Taxonomy" id="2292766"/>
    <lineage>
        <taxon>Bacteria</taxon>
        <taxon>Deltaproteobacteria</taxon>
        <taxon>Bradymonadales</taxon>
        <taxon>Bradymonadaceae</taxon>
        <taxon>Persicimonas</taxon>
    </lineage>
</organism>